<feature type="compositionally biased region" description="Basic and acidic residues" evidence="6">
    <location>
        <begin position="244"/>
        <end position="256"/>
    </location>
</feature>
<dbReference type="Gene3D" id="3.40.50.880">
    <property type="match status" value="1"/>
</dbReference>
<evidence type="ECO:0000256" key="2">
    <source>
        <dbReference type="ARBA" id="ARBA00023016"/>
    </source>
</evidence>
<evidence type="ECO:0000256" key="6">
    <source>
        <dbReference type="SAM" id="MobiDB-lite"/>
    </source>
</evidence>
<dbReference type="OrthoDB" id="543156at2759"/>
<evidence type="ECO:0000313" key="9">
    <source>
        <dbReference type="Proteomes" id="UP001150941"/>
    </source>
</evidence>
<dbReference type="GO" id="GO:0006508">
    <property type="term" value="P:proteolysis"/>
    <property type="evidence" value="ECO:0007669"/>
    <property type="project" value="UniProtKB-KW"/>
</dbReference>
<organism evidence="8 9">
    <name type="scientific">Penicillium chermesinum</name>
    <dbReference type="NCBI Taxonomy" id="63820"/>
    <lineage>
        <taxon>Eukaryota</taxon>
        <taxon>Fungi</taxon>
        <taxon>Dikarya</taxon>
        <taxon>Ascomycota</taxon>
        <taxon>Pezizomycotina</taxon>
        <taxon>Eurotiomycetes</taxon>
        <taxon>Eurotiomycetidae</taxon>
        <taxon>Eurotiales</taxon>
        <taxon>Aspergillaceae</taxon>
        <taxon>Penicillium</taxon>
    </lineage>
</organism>
<dbReference type="Proteomes" id="UP001150941">
    <property type="component" value="Unassembled WGS sequence"/>
</dbReference>
<keyword evidence="2" id="KW-0346">Stress response</keyword>
<dbReference type="SUPFAM" id="SSF52317">
    <property type="entry name" value="Class I glutamine amidotransferase-like"/>
    <property type="match status" value="1"/>
</dbReference>
<name>A0A9W9NZ80_9EURO</name>
<evidence type="ECO:0000313" key="8">
    <source>
        <dbReference type="EMBL" id="KAJ5232579.1"/>
    </source>
</evidence>
<dbReference type="PANTHER" id="PTHR48094">
    <property type="entry name" value="PROTEIN/NUCLEIC ACID DEGLYCASE DJ-1-RELATED"/>
    <property type="match status" value="1"/>
</dbReference>
<feature type="domain" description="DJ-1/PfpI" evidence="7">
    <location>
        <begin position="29"/>
        <end position="227"/>
    </location>
</feature>
<dbReference type="GO" id="GO:0008233">
    <property type="term" value="F:peptidase activity"/>
    <property type="evidence" value="ECO:0007669"/>
    <property type="project" value="UniProtKB-KW"/>
</dbReference>
<sequence>MSSKSRILIVVTNVSHFSDPSEPTGLWLSELTHAWDVFKEHGAEMTIISPRGGRCPLDPRSLKFPTYDKSAKAWHTNPELMGLLETTAHAQSINPDNYDAIYFTGGHGVMFDFRESEDLQRITREIFERGGIVSSVCHGYCGLLDTKLHDGSYLISGRKVTGFSWAEERLAGVSGVVPYNVEEDTKKRGAQYKKRWLPFMSYTVVDRNLITGQNPGSARETALKVVTAIRGVPKRPEQNPGVDSTDKDLKDLEAKI</sequence>
<gene>
    <name evidence="8" type="ORF">N7468_005535</name>
</gene>
<keyword evidence="8" id="KW-0378">Hydrolase</keyword>
<dbReference type="AlphaFoldDB" id="A0A9W9NZ80"/>
<dbReference type="InterPro" id="IPR002818">
    <property type="entry name" value="DJ-1/PfpI"/>
</dbReference>
<accession>A0A9W9NZ80</accession>
<keyword evidence="3" id="KW-0456">Lyase</keyword>
<comment type="catalytic activity">
    <reaction evidence="5">
        <text>methylglyoxal + H2O = (R)-lactate + H(+)</text>
        <dbReference type="Rhea" id="RHEA:27754"/>
        <dbReference type="ChEBI" id="CHEBI:15377"/>
        <dbReference type="ChEBI" id="CHEBI:15378"/>
        <dbReference type="ChEBI" id="CHEBI:16004"/>
        <dbReference type="ChEBI" id="CHEBI:17158"/>
        <dbReference type="EC" id="4.2.1.130"/>
    </reaction>
</comment>
<dbReference type="InterPro" id="IPR029062">
    <property type="entry name" value="Class_I_gatase-like"/>
</dbReference>
<dbReference type="InterPro" id="IPR050325">
    <property type="entry name" value="Prot/Nucl_acid_deglycase"/>
</dbReference>
<evidence type="ECO:0000256" key="1">
    <source>
        <dbReference type="ARBA" id="ARBA00013134"/>
    </source>
</evidence>
<dbReference type="EMBL" id="JAPQKS010000004">
    <property type="protein sequence ID" value="KAJ5232579.1"/>
    <property type="molecule type" value="Genomic_DNA"/>
</dbReference>
<evidence type="ECO:0000256" key="5">
    <source>
        <dbReference type="ARBA" id="ARBA00048082"/>
    </source>
</evidence>
<proteinExistence type="inferred from homology"/>
<dbReference type="GO" id="GO:0019243">
    <property type="term" value="P:methylglyoxal catabolic process to D-lactate via S-lactoyl-glutathione"/>
    <property type="evidence" value="ECO:0007669"/>
    <property type="project" value="TreeGrafter"/>
</dbReference>
<evidence type="ECO:0000256" key="3">
    <source>
        <dbReference type="ARBA" id="ARBA00023239"/>
    </source>
</evidence>
<dbReference type="CDD" id="cd03141">
    <property type="entry name" value="GATase1_Hsp31_like"/>
    <property type="match status" value="1"/>
</dbReference>
<comment type="similarity">
    <text evidence="4">Belongs to the peptidase C56 family. HSP31-like subfamily.</text>
</comment>
<comment type="caution">
    <text evidence="8">The sequence shown here is derived from an EMBL/GenBank/DDBJ whole genome shotgun (WGS) entry which is preliminary data.</text>
</comment>
<dbReference type="PANTHER" id="PTHR48094:SF11">
    <property type="entry name" value="GLUTATHIONE-INDEPENDENT GLYOXALASE HSP31-RELATED"/>
    <property type="match status" value="1"/>
</dbReference>
<keyword evidence="9" id="KW-1185">Reference proteome</keyword>
<reference evidence="8" key="2">
    <citation type="journal article" date="2023" name="IMA Fungus">
        <title>Comparative genomic study of the Penicillium genus elucidates a diverse pangenome and 15 lateral gene transfer events.</title>
        <authorList>
            <person name="Petersen C."/>
            <person name="Sorensen T."/>
            <person name="Nielsen M.R."/>
            <person name="Sondergaard T.E."/>
            <person name="Sorensen J.L."/>
            <person name="Fitzpatrick D.A."/>
            <person name="Frisvad J.C."/>
            <person name="Nielsen K.L."/>
        </authorList>
    </citation>
    <scope>NUCLEOTIDE SEQUENCE</scope>
    <source>
        <strain evidence="8">IBT 19713</strain>
    </source>
</reference>
<reference evidence="8" key="1">
    <citation type="submission" date="2022-11" db="EMBL/GenBank/DDBJ databases">
        <authorList>
            <person name="Petersen C."/>
        </authorList>
    </citation>
    <scope>NUCLEOTIDE SEQUENCE</scope>
    <source>
        <strain evidence="8">IBT 19713</strain>
    </source>
</reference>
<dbReference type="Pfam" id="PF01965">
    <property type="entry name" value="DJ-1_PfpI"/>
    <property type="match status" value="1"/>
</dbReference>
<dbReference type="GO" id="GO:0005737">
    <property type="term" value="C:cytoplasm"/>
    <property type="evidence" value="ECO:0007669"/>
    <property type="project" value="TreeGrafter"/>
</dbReference>
<feature type="region of interest" description="Disordered" evidence="6">
    <location>
        <begin position="232"/>
        <end position="256"/>
    </location>
</feature>
<dbReference type="GO" id="GO:0019172">
    <property type="term" value="F:glyoxalase III activity"/>
    <property type="evidence" value="ECO:0007669"/>
    <property type="project" value="UniProtKB-EC"/>
</dbReference>
<keyword evidence="8" id="KW-0645">Protease</keyword>
<dbReference type="RefSeq" id="XP_058330572.1">
    <property type="nucleotide sequence ID" value="XM_058474832.1"/>
</dbReference>
<dbReference type="GeneID" id="83202135"/>
<evidence type="ECO:0000256" key="4">
    <source>
        <dbReference type="ARBA" id="ARBA00038493"/>
    </source>
</evidence>
<protein>
    <recommendedName>
        <fullName evidence="1">D-lactate dehydratase</fullName>
        <ecNumber evidence="1">4.2.1.130</ecNumber>
    </recommendedName>
</protein>
<evidence type="ECO:0000259" key="7">
    <source>
        <dbReference type="Pfam" id="PF01965"/>
    </source>
</evidence>
<dbReference type="EC" id="4.2.1.130" evidence="1"/>